<gene>
    <name evidence="3" type="ORF">K1W69_00370</name>
</gene>
<evidence type="ECO:0000259" key="2">
    <source>
        <dbReference type="Pfam" id="PF01370"/>
    </source>
</evidence>
<organism evidence="3 4">
    <name type="scientific">Flavimaribacter sediminis</name>
    <dbReference type="NCBI Taxonomy" id="2865987"/>
    <lineage>
        <taxon>Bacteria</taxon>
        <taxon>Pseudomonadati</taxon>
        <taxon>Pseudomonadota</taxon>
        <taxon>Alphaproteobacteria</taxon>
        <taxon>Hyphomicrobiales</taxon>
        <taxon>Rhizobiaceae</taxon>
        <taxon>Flavimaribacter</taxon>
    </lineage>
</organism>
<evidence type="ECO:0000256" key="1">
    <source>
        <dbReference type="ARBA" id="ARBA00023002"/>
    </source>
</evidence>
<dbReference type="AlphaFoldDB" id="A0AAE2ZJS8"/>
<keyword evidence="1" id="KW-0560">Oxidoreductase</keyword>
<dbReference type="InterPro" id="IPR050425">
    <property type="entry name" value="NAD(P)_dehydrat-like"/>
</dbReference>
<dbReference type="Gene3D" id="3.40.50.720">
    <property type="entry name" value="NAD(P)-binding Rossmann-like Domain"/>
    <property type="match status" value="1"/>
</dbReference>
<proteinExistence type="predicted"/>
<name>A0AAE2ZJS8_9HYPH</name>
<evidence type="ECO:0000313" key="3">
    <source>
        <dbReference type="EMBL" id="MBW8635623.1"/>
    </source>
</evidence>
<keyword evidence="4" id="KW-1185">Reference proteome</keyword>
<dbReference type="GO" id="GO:0016616">
    <property type="term" value="F:oxidoreductase activity, acting on the CH-OH group of donors, NAD or NADP as acceptor"/>
    <property type="evidence" value="ECO:0007669"/>
    <property type="project" value="TreeGrafter"/>
</dbReference>
<dbReference type="FunFam" id="3.40.50.720:FF:000336">
    <property type="entry name" value="Aldehyde reductase"/>
    <property type="match status" value="1"/>
</dbReference>
<sequence length="354" mass="39103">MTQDTSRPVLVTGATGYLAGWIVRRLLEEGFTVHAAVRDPDNEAKTAHLKTMEADLPGALILFKADLLEEGSYGPAMENCRIVFHTASPFTLDVEDPQHDLVDPAVKGTRNVLETANRTESVERVVLTSSCAAIYGDNADVSNAPGGVLTEAVWNRSSSLDHQSYSYSKVEAEKAAWKIAEAQDRWRLVTINPALIVGPGTADSQTSESFNLMRQLGDGTMKAGVPPYEFGLVDVRDVAEAHLKGAFLPEAEGRHIVYAEHHSLLDLAKMLREEFGESWPFPTRELPKWLVWLLGPITNKAITRKMVTLNMGYPWRADNSKSKQALGMQYRSIKSSITEMFRQMIDTGAVKKGD</sequence>
<dbReference type="Pfam" id="PF01370">
    <property type="entry name" value="Epimerase"/>
    <property type="match status" value="1"/>
</dbReference>
<dbReference type="EMBL" id="JAICBX010000001">
    <property type="protein sequence ID" value="MBW8635623.1"/>
    <property type="molecule type" value="Genomic_DNA"/>
</dbReference>
<feature type="domain" description="NAD-dependent epimerase/dehydratase" evidence="2">
    <location>
        <begin position="9"/>
        <end position="244"/>
    </location>
</feature>
<comment type="caution">
    <text evidence="3">The sequence shown here is derived from an EMBL/GenBank/DDBJ whole genome shotgun (WGS) entry which is preliminary data.</text>
</comment>
<dbReference type="InterPro" id="IPR036291">
    <property type="entry name" value="NAD(P)-bd_dom_sf"/>
</dbReference>
<dbReference type="InterPro" id="IPR001509">
    <property type="entry name" value="Epimerase_deHydtase"/>
</dbReference>
<dbReference type="PANTHER" id="PTHR10366:SF812">
    <property type="entry name" value="VPS9 DOMAIN-CONTAINING PROTEIN"/>
    <property type="match status" value="1"/>
</dbReference>
<reference evidence="3" key="1">
    <citation type="submission" date="2021-08" db="EMBL/GenBank/DDBJ databases">
        <title>Hoeflea bacterium WL0058 sp. nov., isolated from the sediment.</title>
        <authorList>
            <person name="Wang L."/>
            <person name="Zhang D."/>
        </authorList>
    </citation>
    <scope>NUCLEOTIDE SEQUENCE</scope>
    <source>
        <strain evidence="3">WL0058</strain>
    </source>
</reference>
<dbReference type="RefSeq" id="WP_220226353.1">
    <property type="nucleotide sequence ID" value="NZ_JAICBX010000001.1"/>
</dbReference>
<protein>
    <submittedName>
        <fullName evidence="3">NAD-dependent epimerase/dehydratase family protein</fullName>
    </submittedName>
</protein>
<accession>A0AAE2ZJS8</accession>
<dbReference type="Proteomes" id="UP001196509">
    <property type="component" value="Unassembled WGS sequence"/>
</dbReference>
<dbReference type="PANTHER" id="PTHR10366">
    <property type="entry name" value="NAD DEPENDENT EPIMERASE/DEHYDRATASE"/>
    <property type="match status" value="1"/>
</dbReference>
<evidence type="ECO:0000313" key="4">
    <source>
        <dbReference type="Proteomes" id="UP001196509"/>
    </source>
</evidence>
<dbReference type="SUPFAM" id="SSF51735">
    <property type="entry name" value="NAD(P)-binding Rossmann-fold domains"/>
    <property type="match status" value="1"/>
</dbReference>